<name>A0AA86N617_9EUKA</name>
<dbReference type="Proteomes" id="UP001642409">
    <property type="component" value="Unassembled WGS sequence"/>
</dbReference>
<evidence type="ECO:0000313" key="5">
    <source>
        <dbReference type="Proteomes" id="UP001642409"/>
    </source>
</evidence>
<dbReference type="EMBL" id="CAXDID020000289">
    <property type="protein sequence ID" value="CAL6071091.1"/>
    <property type="molecule type" value="Genomic_DNA"/>
</dbReference>
<keyword evidence="5" id="KW-1185">Reference proteome</keyword>
<keyword evidence="2" id="KW-0812">Transmembrane</keyword>
<organism evidence="3">
    <name type="scientific">Hexamita inflata</name>
    <dbReference type="NCBI Taxonomy" id="28002"/>
    <lineage>
        <taxon>Eukaryota</taxon>
        <taxon>Metamonada</taxon>
        <taxon>Diplomonadida</taxon>
        <taxon>Hexamitidae</taxon>
        <taxon>Hexamitinae</taxon>
        <taxon>Hexamita</taxon>
    </lineage>
</organism>
<gene>
    <name evidence="3" type="ORF">HINF_LOCUS1138</name>
    <name evidence="4" type="ORF">HINF_LOCUS54977</name>
</gene>
<protein>
    <submittedName>
        <fullName evidence="4">Hypothetical_protein</fullName>
    </submittedName>
</protein>
<reference evidence="4 5" key="2">
    <citation type="submission" date="2024-07" db="EMBL/GenBank/DDBJ databases">
        <authorList>
            <person name="Akdeniz Z."/>
        </authorList>
    </citation>
    <scope>NUCLEOTIDE SEQUENCE [LARGE SCALE GENOMIC DNA]</scope>
</reference>
<feature type="compositionally biased region" description="Basic residues" evidence="1">
    <location>
        <begin position="1"/>
        <end position="18"/>
    </location>
</feature>
<accession>A0AA86N617</accession>
<keyword evidence="2" id="KW-1133">Transmembrane helix</keyword>
<evidence type="ECO:0000256" key="1">
    <source>
        <dbReference type="SAM" id="MobiDB-lite"/>
    </source>
</evidence>
<evidence type="ECO:0000313" key="4">
    <source>
        <dbReference type="EMBL" id="CAL6071091.1"/>
    </source>
</evidence>
<dbReference type="AlphaFoldDB" id="A0AA86N617"/>
<evidence type="ECO:0000256" key="2">
    <source>
        <dbReference type="SAM" id="Phobius"/>
    </source>
</evidence>
<feature type="region of interest" description="Disordered" evidence="1">
    <location>
        <begin position="1"/>
        <end position="21"/>
    </location>
</feature>
<feature type="transmembrane region" description="Helical" evidence="2">
    <location>
        <begin position="81"/>
        <end position="103"/>
    </location>
</feature>
<feature type="transmembrane region" description="Helical" evidence="2">
    <location>
        <begin position="54"/>
        <end position="75"/>
    </location>
</feature>
<reference evidence="3" key="1">
    <citation type="submission" date="2023-06" db="EMBL/GenBank/DDBJ databases">
        <authorList>
            <person name="Kurt Z."/>
        </authorList>
    </citation>
    <scope>NUCLEOTIDE SEQUENCE</scope>
</reference>
<proteinExistence type="predicted"/>
<keyword evidence="2" id="KW-0472">Membrane</keyword>
<dbReference type="EMBL" id="CATOUU010000026">
    <property type="protein sequence ID" value="CAI9913493.1"/>
    <property type="molecule type" value="Genomic_DNA"/>
</dbReference>
<comment type="caution">
    <text evidence="3">The sequence shown here is derived from an EMBL/GenBank/DDBJ whole genome shotgun (WGS) entry which is preliminary data.</text>
</comment>
<evidence type="ECO:0000313" key="3">
    <source>
        <dbReference type="EMBL" id="CAI9913493.1"/>
    </source>
</evidence>
<sequence length="221" mass="24589">MHHHGGPHHGSHTVHHSSHPYSSQYNTGAQYASGTRNKAEDPLFLFQNPTCWRVMSWVVLTVICVGLALIISYAVSSRDSFGMLIGGAVLLMYSFGLGVVTSIKCCTLGSFRFIMCPCLMNQIELDALKNRCQKSHDARYGVVQQIDLNGGIMNQVQMSSYLQRQENGAQQNVEVRRQPHVQNSTQLGDNVNGDNTFVYTQKEGQIQNGFKHTDLVIEAVM</sequence>